<accession>A0A1X6ZV70</accession>
<dbReference type="RefSeq" id="WP_085889208.1">
    <property type="nucleotide sequence ID" value="NZ_FWFN01000006.1"/>
</dbReference>
<dbReference type="OrthoDB" id="8849470at2"/>
<gene>
    <name evidence="2" type="ORF">PSM7751_03197</name>
</gene>
<dbReference type="EMBL" id="FWFN01000006">
    <property type="protein sequence ID" value="SLN62640.1"/>
    <property type="molecule type" value="Genomic_DNA"/>
</dbReference>
<evidence type="ECO:0000256" key="1">
    <source>
        <dbReference type="SAM" id="SignalP"/>
    </source>
</evidence>
<feature type="signal peptide" evidence="1">
    <location>
        <begin position="1"/>
        <end position="20"/>
    </location>
</feature>
<dbReference type="AlphaFoldDB" id="A0A1X6ZV70"/>
<evidence type="ECO:0000313" key="2">
    <source>
        <dbReference type="EMBL" id="SLN62640.1"/>
    </source>
</evidence>
<reference evidence="2 3" key="1">
    <citation type="submission" date="2017-03" db="EMBL/GenBank/DDBJ databases">
        <authorList>
            <person name="Afonso C.L."/>
            <person name="Miller P.J."/>
            <person name="Scott M.A."/>
            <person name="Spackman E."/>
            <person name="Goraichik I."/>
            <person name="Dimitrov K.M."/>
            <person name="Suarez D.L."/>
            <person name="Swayne D.E."/>
        </authorList>
    </citation>
    <scope>NUCLEOTIDE SEQUENCE [LARGE SCALE GENOMIC DNA]</scope>
    <source>
        <strain evidence="2 3">CECT 7751</strain>
    </source>
</reference>
<name>A0A1X6ZV70_9RHOB</name>
<keyword evidence="3" id="KW-1185">Reference proteome</keyword>
<feature type="chain" id="PRO_5011987520" evidence="1">
    <location>
        <begin position="21"/>
        <end position="287"/>
    </location>
</feature>
<proteinExistence type="predicted"/>
<protein>
    <submittedName>
        <fullName evidence="2">Uncharacterized protein</fullName>
    </submittedName>
</protein>
<sequence length="287" mass="30150">MKAALFVLAMFLALPGAARATDWIAFNDHDGAGVSTCQPEAGGGDPFFCLLLTCAQPGAAMEWIIRYEGTALGQGALPMTLAVDHGPAQDIALHRRDEGTGVEAYAGSFDRKAHGLLLTRLAKGLRARLTLGEGAGAVTHHLGLAGSNKAISQLGTLCPDPLTRGTAKPEATLRPYRPQPPEEPANYTLTAAQVQTRLIGRTLSWSNGAGTSRMLFRPDGTLVGATALNGTETALHGQWQLHTDGQLCWTTHAAGCFTFSETSLGLRVLRSDGGRALDLGAVQIAPM</sequence>
<dbReference type="Proteomes" id="UP000193963">
    <property type="component" value="Unassembled WGS sequence"/>
</dbReference>
<evidence type="ECO:0000313" key="3">
    <source>
        <dbReference type="Proteomes" id="UP000193963"/>
    </source>
</evidence>
<keyword evidence="1" id="KW-0732">Signal</keyword>
<organism evidence="2 3">
    <name type="scientific">Pseudooceanicola marinus</name>
    <dbReference type="NCBI Taxonomy" id="396013"/>
    <lineage>
        <taxon>Bacteria</taxon>
        <taxon>Pseudomonadati</taxon>
        <taxon>Pseudomonadota</taxon>
        <taxon>Alphaproteobacteria</taxon>
        <taxon>Rhodobacterales</taxon>
        <taxon>Paracoccaceae</taxon>
        <taxon>Pseudooceanicola</taxon>
    </lineage>
</organism>